<dbReference type="Gene3D" id="3.30.460.10">
    <property type="entry name" value="Beta Polymerase, domain 2"/>
    <property type="match status" value="1"/>
</dbReference>
<sequence length="484" mass="56403">MRSTGDSSLYDERVSKFLTWYEKPKTQEQSKELATDTRKKCEELLKDIEGKEIKGVVQGRVKKYDSLEEKLDRLAQVSEFRDWVSGESLKKKLRDLQQDSNFENCVSEDLFQRLEALLQDSEFGSWTPGNSLKEKLGDLAQDSEFGDWVSGESLKKELRDLQQDSKFQDWASEDLLEKLEDLLQDSEFGSWAPGDSLKLGDLAQDSNFGDWFSEVDHISKYHEMGDLAGVRIGLYFPDDILKVVKKIKEHSSFEVVHLFGTVTGGRDVTKGKIKDIDNYLRGIWLDENNNDWEHYGYKSWQMVVEWKEPLLGRGAIQYHYKNPLNIRSTPTMTRMIDSINGLAITTDIMLRELKRSLEVVEKEAEERDQQPFKDGAEFLNWFKKEYMSRMKPKERRYWFLSQRSANRMVEKVKRLSDVNPGHTVPAPPQPCRTEFRKLIDEKGLLKLRPKTSDICGLLQQAILGDYIRERLYQEKESSTWQVCK</sequence>
<evidence type="ECO:0000313" key="1">
    <source>
        <dbReference type="EMBL" id="CZR70163.1"/>
    </source>
</evidence>
<accession>A0A1L7XYL3</accession>
<name>A0A1L7XYL3_9HELO</name>
<dbReference type="AlphaFoldDB" id="A0A1L7XYL3"/>
<dbReference type="SUPFAM" id="SSF81301">
    <property type="entry name" value="Nucleotidyltransferase"/>
    <property type="match status" value="1"/>
</dbReference>
<gene>
    <name evidence="1" type="ORF">PAC_20064</name>
</gene>
<dbReference type="InterPro" id="IPR043519">
    <property type="entry name" value="NT_sf"/>
</dbReference>
<dbReference type="OrthoDB" id="4719016at2759"/>
<protein>
    <submittedName>
        <fullName evidence="1">Uncharacterized protein</fullName>
    </submittedName>
</protein>
<proteinExistence type="predicted"/>
<keyword evidence="2" id="KW-1185">Reference proteome</keyword>
<organism evidence="1 2">
    <name type="scientific">Phialocephala subalpina</name>
    <dbReference type="NCBI Taxonomy" id="576137"/>
    <lineage>
        <taxon>Eukaryota</taxon>
        <taxon>Fungi</taxon>
        <taxon>Dikarya</taxon>
        <taxon>Ascomycota</taxon>
        <taxon>Pezizomycotina</taxon>
        <taxon>Leotiomycetes</taxon>
        <taxon>Helotiales</taxon>
        <taxon>Mollisiaceae</taxon>
        <taxon>Phialocephala</taxon>
        <taxon>Phialocephala fortinii species complex</taxon>
    </lineage>
</organism>
<dbReference type="Proteomes" id="UP000184330">
    <property type="component" value="Unassembled WGS sequence"/>
</dbReference>
<reference evidence="1 2" key="1">
    <citation type="submission" date="2016-03" db="EMBL/GenBank/DDBJ databases">
        <authorList>
            <person name="Ploux O."/>
        </authorList>
    </citation>
    <scope>NUCLEOTIDE SEQUENCE [LARGE SCALE GENOMIC DNA]</scope>
    <source>
        <strain evidence="1 2">UAMH 11012</strain>
    </source>
</reference>
<evidence type="ECO:0000313" key="2">
    <source>
        <dbReference type="Proteomes" id="UP000184330"/>
    </source>
</evidence>
<dbReference type="EMBL" id="FJOG01000101">
    <property type="protein sequence ID" value="CZR70163.1"/>
    <property type="molecule type" value="Genomic_DNA"/>
</dbReference>